<comment type="caution">
    <text evidence="1">The sequence shown here is derived from an EMBL/GenBank/DDBJ whole genome shotgun (WGS) entry which is preliminary data.</text>
</comment>
<evidence type="ECO:0000313" key="2">
    <source>
        <dbReference type="Proteomes" id="UP000253975"/>
    </source>
</evidence>
<gene>
    <name evidence="1" type="ORF">C1881_06215</name>
</gene>
<evidence type="ECO:0000313" key="1">
    <source>
        <dbReference type="EMBL" id="RDB58161.1"/>
    </source>
</evidence>
<reference evidence="1 2" key="1">
    <citation type="journal article" date="2018" name="Elife">
        <title>Discovery and characterization of a prevalent human gut bacterial enzyme sufficient for the inactivation of a family of plant toxins.</title>
        <authorList>
            <person name="Koppel N."/>
            <person name="Bisanz J.E."/>
            <person name="Pandelia M.E."/>
            <person name="Turnbaugh P.J."/>
            <person name="Balskus E.P."/>
        </authorList>
    </citation>
    <scope>NUCLEOTIDE SEQUENCE [LARGE SCALE GENOMIC DNA]</scope>
    <source>
        <strain evidence="1 2">OB21 GAM31</strain>
    </source>
</reference>
<dbReference type="Proteomes" id="UP000253975">
    <property type="component" value="Unassembled WGS sequence"/>
</dbReference>
<organism evidence="1 2">
    <name type="scientific">Slackia isoflavoniconvertens</name>
    <dbReference type="NCBI Taxonomy" id="572010"/>
    <lineage>
        <taxon>Bacteria</taxon>
        <taxon>Bacillati</taxon>
        <taxon>Actinomycetota</taxon>
        <taxon>Coriobacteriia</taxon>
        <taxon>Eggerthellales</taxon>
        <taxon>Eggerthellaceae</taxon>
        <taxon>Slackia</taxon>
    </lineage>
</organism>
<dbReference type="EMBL" id="PPTO01000009">
    <property type="protein sequence ID" value="RDB58161.1"/>
    <property type="molecule type" value="Genomic_DNA"/>
</dbReference>
<protein>
    <submittedName>
        <fullName evidence="1">Uncharacterized protein</fullName>
    </submittedName>
</protein>
<dbReference type="AlphaFoldDB" id="A0A369LEU2"/>
<accession>A0A369LEU2</accession>
<proteinExistence type="predicted"/>
<name>A0A369LEU2_9ACTN</name>
<sequence length="202" mass="21514">MLLFFASCLSHAFPLRFSTHGAHVWDNEGNEELSGNSDEVEATVAKHMTRRTFVAAACGVVAAAACGPATAMMLGCAKQNADDSAWTWEEDADLPVLCMEVSGGAIVAMPGNGWKPQGEWIQLQLSGGSIPGKEIEAITQEGSTLVVRLKKPKSDMETMDLCLTEYRVAGGDVSSVESVVVEDKGERLEARLGVDGEVRAVQ</sequence>